<name>A0A1V8M6I9_9GAMM</name>
<proteinExistence type="predicted"/>
<dbReference type="RefSeq" id="WP_080521779.1">
    <property type="nucleotide sequence ID" value="NZ_LPUF01000001.1"/>
</dbReference>
<dbReference type="GO" id="GO:1990228">
    <property type="term" value="C:sulfurtransferase complex"/>
    <property type="evidence" value="ECO:0007669"/>
    <property type="project" value="TreeGrafter"/>
</dbReference>
<comment type="caution">
    <text evidence="1">The sequence shown here is derived from an EMBL/GenBank/DDBJ whole genome shotgun (WGS) entry which is preliminary data.</text>
</comment>
<keyword evidence="2" id="KW-1185">Reference proteome</keyword>
<dbReference type="STRING" id="1420851.AU255_04530"/>
<dbReference type="SUPFAM" id="SSF75169">
    <property type="entry name" value="DsrEFH-like"/>
    <property type="match status" value="1"/>
</dbReference>
<dbReference type="PANTHER" id="PTHR37526:SF1">
    <property type="entry name" value="PROTEIN TUSB"/>
    <property type="match status" value="1"/>
</dbReference>
<organism evidence="1 2">
    <name type="scientific">Methyloprofundus sedimenti</name>
    <dbReference type="NCBI Taxonomy" id="1420851"/>
    <lineage>
        <taxon>Bacteria</taxon>
        <taxon>Pseudomonadati</taxon>
        <taxon>Pseudomonadota</taxon>
        <taxon>Gammaproteobacteria</taxon>
        <taxon>Methylococcales</taxon>
        <taxon>Methylococcaceae</taxon>
        <taxon>Methyloprofundus</taxon>
    </lineage>
</organism>
<dbReference type="Pfam" id="PF04077">
    <property type="entry name" value="DsrH"/>
    <property type="match status" value="1"/>
</dbReference>
<dbReference type="OrthoDB" id="9795117at2"/>
<protein>
    <recommendedName>
        <fullName evidence="3">Sulfur relay protein TusB</fullName>
    </recommendedName>
</protein>
<sequence>MLHIISISSGHEVLFERIARGDVLLFIESAVLCLHKNSQAAQAILANNQQFEFHALQADLLARGLTADKIISGINIVDYQGFVTLTLTHKVIKTWS</sequence>
<evidence type="ECO:0000313" key="2">
    <source>
        <dbReference type="Proteomes" id="UP000191980"/>
    </source>
</evidence>
<accession>A0A1V8M6I9</accession>
<dbReference type="PANTHER" id="PTHR37526">
    <property type="entry name" value="PROTEIN TUSB"/>
    <property type="match status" value="1"/>
</dbReference>
<evidence type="ECO:0000313" key="1">
    <source>
        <dbReference type="EMBL" id="OQK17169.1"/>
    </source>
</evidence>
<evidence type="ECO:0008006" key="3">
    <source>
        <dbReference type="Google" id="ProtNLM"/>
    </source>
</evidence>
<dbReference type="Proteomes" id="UP000191980">
    <property type="component" value="Unassembled WGS sequence"/>
</dbReference>
<dbReference type="EMBL" id="LPUF01000001">
    <property type="protein sequence ID" value="OQK17169.1"/>
    <property type="molecule type" value="Genomic_DNA"/>
</dbReference>
<dbReference type="GO" id="GO:0002143">
    <property type="term" value="P:tRNA wobble position uridine thiolation"/>
    <property type="evidence" value="ECO:0007669"/>
    <property type="project" value="InterPro"/>
</dbReference>
<dbReference type="AlphaFoldDB" id="A0A1V8M6I9"/>
<dbReference type="InterPro" id="IPR007215">
    <property type="entry name" value="Sulphur_relay_TusB/DsrH"/>
</dbReference>
<dbReference type="InterPro" id="IPR027396">
    <property type="entry name" value="DsrEFH-like"/>
</dbReference>
<gene>
    <name evidence="1" type="ORF">AU255_04530</name>
</gene>
<dbReference type="NCBIfam" id="TIGR03011">
    <property type="entry name" value="sulf_tusB_dsrH"/>
    <property type="match status" value="1"/>
</dbReference>
<reference evidence="1 2" key="1">
    <citation type="submission" date="2015-12" db="EMBL/GenBank/DDBJ databases">
        <authorList>
            <person name="Shamseldin A."/>
            <person name="Moawad H."/>
            <person name="Abd El-Rahim W.M."/>
            <person name="Sadowsky M.J."/>
        </authorList>
    </citation>
    <scope>NUCLEOTIDE SEQUENCE [LARGE SCALE GENOMIC DNA]</scope>
    <source>
        <strain evidence="1 2">WF1</strain>
    </source>
</reference>
<dbReference type="Gene3D" id="3.40.1260.10">
    <property type="entry name" value="DsrEFH-like"/>
    <property type="match status" value="1"/>
</dbReference>